<organism evidence="2 3">
    <name type="scientific">Scytonema hofmannii FACHB-248</name>
    <dbReference type="NCBI Taxonomy" id="1842502"/>
    <lineage>
        <taxon>Bacteria</taxon>
        <taxon>Bacillati</taxon>
        <taxon>Cyanobacteriota</taxon>
        <taxon>Cyanophyceae</taxon>
        <taxon>Nostocales</taxon>
        <taxon>Scytonemataceae</taxon>
        <taxon>Scytonema</taxon>
    </lineage>
</organism>
<accession>A0ABR8GJB0</accession>
<keyword evidence="1" id="KW-0472">Membrane</keyword>
<dbReference type="RefSeq" id="WP_051502846.1">
    <property type="nucleotide sequence ID" value="NZ_JACJTA010000003.1"/>
</dbReference>
<keyword evidence="1" id="KW-1133">Transmembrane helix</keyword>
<evidence type="ECO:0000313" key="2">
    <source>
        <dbReference type="EMBL" id="MBD2603469.1"/>
    </source>
</evidence>
<proteinExistence type="predicted"/>
<feature type="transmembrane region" description="Helical" evidence="1">
    <location>
        <begin position="56"/>
        <end position="76"/>
    </location>
</feature>
<protein>
    <submittedName>
        <fullName evidence="2">Uncharacterized protein</fullName>
    </submittedName>
</protein>
<reference evidence="2 3" key="1">
    <citation type="journal article" date="2020" name="ISME J.">
        <title>Comparative genomics reveals insights into cyanobacterial evolution and habitat adaptation.</title>
        <authorList>
            <person name="Chen M.Y."/>
            <person name="Teng W.K."/>
            <person name="Zhao L."/>
            <person name="Hu C.X."/>
            <person name="Zhou Y.K."/>
            <person name="Han B.P."/>
            <person name="Song L.R."/>
            <person name="Shu W.S."/>
        </authorList>
    </citation>
    <scope>NUCLEOTIDE SEQUENCE [LARGE SCALE GENOMIC DNA]</scope>
    <source>
        <strain evidence="2 3">FACHB-248</strain>
    </source>
</reference>
<sequence length="91" mass="10402">MATLLPLKNAKLEQGCFANAQDIKTRPQERIDPDQQWKFLQSSTAAIHRLWWHTKAYATVLSIMLLTFASLGFLYIHSSGRTLLSGRQNKK</sequence>
<evidence type="ECO:0000313" key="3">
    <source>
        <dbReference type="Proteomes" id="UP000660380"/>
    </source>
</evidence>
<gene>
    <name evidence="2" type="ORF">H6G81_02715</name>
</gene>
<keyword evidence="1" id="KW-0812">Transmembrane</keyword>
<comment type="caution">
    <text evidence="2">The sequence shown here is derived from an EMBL/GenBank/DDBJ whole genome shotgun (WGS) entry which is preliminary data.</text>
</comment>
<dbReference type="EMBL" id="JACJTA010000003">
    <property type="protein sequence ID" value="MBD2603469.1"/>
    <property type="molecule type" value="Genomic_DNA"/>
</dbReference>
<dbReference type="Proteomes" id="UP000660380">
    <property type="component" value="Unassembled WGS sequence"/>
</dbReference>
<name>A0ABR8GJB0_9CYAN</name>
<evidence type="ECO:0000256" key="1">
    <source>
        <dbReference type="SAM" id="Phobius"/>
    </source>
</evidence>
<keyword evidence="3" id="KW-1185">Reference proteome</keyword>